<comment type="caution">
    <text evidence="2">The sequence shown here is derived from an EMBL/GenBank/DDBJ whole genome shotgun (WGS) entry which is preliminary data.</text>
</comment>
<dbReference type="PANTHER" id="PTHR43441">
    <property type="entry name" value="RIBOSOMAL-PROTEIN-SERINE ACETYLTRANSFERASE"/>
    <property type="match status" value="1"/>
</dbReference>
<dbReference type="EMBL" id="JACLQD010000002">
    <property type="protein sequence ID" value="MBC2835603.1"/>
    <property type="molecule type" value="Genomic_DNA"/>
</dbReference>
<dbReference type="GO" id="GO:0005737">
    <property type="term" value="C:cytoplasm"/>
    <property type="evidence" value="ECO:0007669"/>
    <property type="project" value="TreeGrafter"/>
</dbReference>
<gene>
    <name evidence="2" type="ORF">H7F16_08795</name>
</gene>
<evidence type="ECO:0000313" key="2">
    <source>
        <dbReference type="EMBL" id="MBC2835603.1"/>
    </source>
</evidence>
<protein>
    <submittedName>
        <fullName evidence="2">GNAT family N-acetyltransferase</fullName>
    </submittedName>
</protein>
<dbReference type="Pfam" id="PF13302">
    <property type="entry name" value="Acetyltransf_3"/>
    <property type="match status" value="1"/>
</dbReference>
<dbReference type="PANTHER" id="PTHR43441:SF2">
    <property type="entry name" value="FAMILY ACETYLTRANSFERASE, PUTATIVE (AFU_ORTHOLOGUE AFUA_7G00850)-RELATED"/>
    <property type="match status" value="1"/>
</dbReference>
<dbReference type="InterPro" id="IPR051908">
    <property type="entry name" value="Ribosomal_N-acetyltransferase"/>
</dbReference>
<reference evidence="2 3" key="1">
    <citation type="journal article" date="2017" name="Int. J. Syst. Evol. Microbiol.">
        <title>Gemmobacter straminiformis sp. nov., isolated from an artificial fountain.</title>
        <authorList>
            <person name="Kang J.Y."/>
            <person name="Kim M.J."/>
            <person name="Chun J."/>
            <person name="Son K.P."/>
            <person name="Jahng K.Y."/>
        </authorList>
    </citation>
    <scope>NUCLEOTIDE SEQUENCE [LARGE SCALE GENOMIC DNA]</scope>
    <source>
        <strain evidence="2 3">CAM-8</strain>
    </source>
</reference>
<sequence>MKLRAATPDDFPFIRSLAQRPDYAPFITDEDEVALAAYLADPKARLLIAGDDAGPMGSALFCEIGDPSGRVELRRLALARAGRGEGAAFVRMLVDYAFAEFQAGKLWLDASGENLRAQKVYERAGFTLEGRLRDHWFRPVLGRNVDVMLYGMLRSEWAALTLAAPAPRA</sequence>
<dbReference type="GO" id="GO:1990189">
    <property type="term" value="F:protein N-terminal-serine acetyltransferase activity"/>
    <property type="evidence" value="ECO:0007669"/>
    <property type="project" value="TreeGrafter"/>
</dbReference>
<dbReference type="Gene3D" id="3.40.630.30">
    <property type="match status" value="1"/>
</dbReference>
<dbReference type="PROSITE" id="PS51186">
    <property type="entry name" value="GNAT"/>
    <property type="match status" value="1"/>
</dbReference>
<proteinExistence type="predicted"/>
<dbReference type="InterPro" id="IPR016181">
    <property type="entry name" value="Acyl_CoA_acyltransferase"/>
</dbReference>
<dbReference type="AlphaFoldDB" id="A0A842I875"/>
<organism evidence="2 3">
    <name type="scientific">Paragemmobacter straminiformis</name>
    <dbReference type="NCBI Taxonomy" id="2045119"/>
    <lineage>
        <taxon>Bacteria</taxon>
        <taxon>Pseudomonadati</taxon>
        <taxon>Pseudomonadota</taxon>
        <taxon>Alphaproteobacteria</taxon>
        <taxon>Rhodobacterales</taxon>
        <taxon>Paracoccaceae</taxon>
        <taxon>Paragemmobacter</taxon>
    </lineage>
</organism>
<dbReference type="SUPFAM" id="SSF55729">
    <property type="entry name" value="Acyl-CoA N-acyltransferases (Nat)"/>
    <property type="match status" value="1"/>
</dbReference>
<dbReference type="Proteomes" id="UP000555411">
    <property type="component" value="Unassembled WGS sequence"/>
</dbReference>
<dbReference type="GO" id="GO:0008999">
    <property type="term" value="F:protein-N-terminal-alanine acetyltransferase activity"/>
    <property type="evidence" value="ECO:0007669"/>
    <property type="project" value="TreeGrafter"/>
</dbReference>
<name>A0A842I875_9RHOB</name>
<dbReference type="InterPro" id="IPR000182">
    <property type="entry name" value="GNAT_dom"/>
</dbReference>
<accession>A0A842I875</accession>
<dbReference type="RefSeq" id="WP_185797190.1">
    <property type="nucleotide sequence ID" value="NZ_JACLQD010000002.1"/>
</dbReference>
<evidence type="ECO:0000313" key="3">
    <source>
        <dbReference type="Proteomes" id="UP000555411"/>
    </source>
</evidence>
<feature type="domain" description="N-acetyltransferase" evidence="1">
    <location>
        <begin position="1"/>
        <end position="146"/>
    </location>
</feature>
<keyword evidence="2" id="KW-0808">Transferase</keyword>
<evidence type="ECO:0000259" key="1">
    <source>
        <dbReference type="PROSITE" id="PS51186"/>
    </source>
</evidence>
<keyword evidence="3" id="KW-1185">Reference proteome</keyword>